<dbReference type="SMART" id="SM00240">
    <property type="entry name" value="FHA"/>
    <property type="match status" value="1"/>
</dbReference>
<protein>
    <submittedName>
        <fullName evidence="3">Phosphopeptide-binding protein</fullName>
    </submittedName>
</protein>
<comment type="caution">
    <text evidence="3">The sequence shown here is derived from an EMBL/GenBank/DDBJ whole genome shotgun (WGS) entry which is preliminary data.</text>
</comment>
<evidence type="ECO:0000313" key="4">
    <source>
        <dbReference type="Proteomes" id="UP000646365"/>
    </source>
</evidence>
<keyword evidence="4" id="KW-1185">Reference proteome</keyword>
<sequence length="501" mass="53315">MSLQLRVLDPGDCSVIEGETRICTGPAFTIGRGPDNDWVLLDAQRHLSKHHCRIERSETGYLIVDTSTNGVYVGDSSAPVGRGNSHPLANGDILNLSTCVVRIEISGELAASAAPRTLIVEPPPPAATGETIIAPSFFGASASRFAWSKPTVSDEKPAAAPFEPITGFPGAGIGTDAAPGDTAGTPMALAGPSDNPAVTETFFRAPEILRPAVPVDWHKEAADRLPVEPQPLAAPVETPASDEAAVSHRIIEADVIDLPVVSPRVKTAPVLSPPPPPAPAPHTVTPHTPTPHTLAQARPPAAAPSAEMPADAQRLIEAFLDGAALPIDAFDMTDPAATLRKIGQAFREAVGGIRELLESRAMLKAEFRLEHTLVRARDNNPLKFSNNLDGTLAVLLGRRVPGFMEPPEAIRESVRDVKAHEIAMMAGLRAALTAQLEQLAPAQIRAQAEKGGGHALLPQTRKARLWDRYEELHEDMSTEQVTGSPVGRGFAEAYSRQFRKL</sequence>
<dbReference type="InterPro" id="IPR000253">
    <property type="entry name" value="FHA_dom"/>
</dbReference>
<accession>A0A8J3E3N2</accession>
<evidence type="ECO:0000313" key="3">
    <source>
        <dbReference type="EMBL" id="GGF20346.1"/>
    </source>
</evidence>
<dbReference type="InterPro" id="IPR008984">
    <property type="entry name" value="SMAD_FHA_dom_sf"/>
</dbReference>
<dbReference type="Gene3D" id="2.60.200.20">
    <property type="match status" value="1"/>
</dbReference>
<dbReference type="Pfam" id="PF00498">
    <property type="entry name" value="FHA"/>
    <property type="match status" value="1"/>
</dbReference>
<dbReference type="InterPro" id="IPR017735">
    <property type="entry name" value="T6SS_FHA"/>
</dbReference>
<feature type="region of interest" description="Disordered" evidence="1">
    <location>
        <begin position="267"/>
        <end position="306"/>
    </location>
</feature>
<proteinExistence type="predicted"/>
<dbReference type="EMBL" id="BMJQ01000006">
    <property type="protein sequence ID" value="GGF20346.1"/>
    <property type="molecule type" value="Genomic_DNA"/>
</dbReference>
<organism evidence="3 4">
    <name type="scientific">Aliidongia dinghuensis</name>
    <dbReference type="NCBI Taxonomy" id="1867774"/>
    <lineage>
        <taxon>Bacteria</taxon>
        <taxon>Pseudomonadati</taxon>
        <taxon>Pseudomonadota</taxon>
        <taxon>Alphaproteobacteria</taxon>
        <taxon>Rhodospirillales</taxon>
        <taxon>Dongiaceae</taxon>
        <taxon>Aliidongia</taxon>
    </lineage>
</organism>
<reference evidence="3" key="2">
    <citation type="submission" date="2020-09" db="EMBL/GenBank/DDBJ databases">
        <authorList>
            <person name="Sun Q."/>
            <person name="Zhou Y."/>
        </authorList>
    </citation>
    <scope>NUCLEOTIDE SEQUENCE</scope>
    <source>
        <strain evidence="3">CGMCC 1.15725</strain>
    </source>
</reference>
<feature type="domain" description="FHA" evidence="2">
    <location>
        <begin position="28"/>
        <end position="78"/>
    </location>
</feature>
<dbReference type="Proteomes" id="UP000646365">
    <property type="component" value="Unassembled WGS sequence"/>
</dbReference>
<dbReference type="RefSeq" id="WP_189046672.1">
    <property type="nucleotide sequence ID" value="NZ_BMJQ01000006.1"/>
</dbReference>
<reference evidence="3" key="1">
    <citation type="journal article" date="2014" name="Int. J. Syst. Evol. Microbiol.">
        <title>Complete genome sequence of Corynebacterium casei LMG S-19264T (=DSM 44701T), isolated from a smear-ripened cheese.</title>
        <authorList>
            <consortium name="US DOE Joint Genome Institute (JGI-PGF)"/>
            <person name="Walter F."/>
            <person name="Albersmeier A."/>
            <person name="Kalinowski J."/>
            <person name="Ruckert C."/>
        </authorList>
    </citation>
    <scope>NUCLEOTIDE SEQUENCE</scope>
    <source>
        <strain evidence="3">CGMCC 1.15725</strain>
    </source>
</reference>
<gene>
    <name evidence="3" type="primary">fha1</name>
    <name evidence="3" type="ORF">GCM10011611_27920</name>
</gene>
<dbReference type="NCBIfam" id="TIGR03354">
    <property type="entry name" value="VI_FHA"/>
    <property type="match status" value="1"/>
</dbReference>
<name>A0A8J3E3N2_9PROT</name>
<dbReference type="PROSITE" id="PS50006">
    <property type="entry name" value="FHA_DOMAIN"/>
    <property type="match status" value="1"/>
</dbReference>
<dbReference type="SUPFAM" id="SSF49879">
    <property type="entry name" value="SMAD/FHA domain"/>
    <property type="match status" value="1"/>
</dbReference>
<dbReference type="CDD" id="cd00060">
    <property type="entry name" value="FHA"/>
    <property type="match status" value="1"/>
</dbReference>
<dbReference type="InterPro" id="IPR046883">
    <property type="entry name" value="T6SS_FHA_C"/>
</dbReference>
<feature type="compositionally biased region" description="Low complexity" evidence="1">
    <location>
        <begin position="281"/>
        <end position="306"/>
    </location>
</feature>
<dbReference type="Pfam" id="PF20232">
    <property type="entry name" value="T6SS_FHA_C"/>
    <property type="match status" value="1"/>
</dbReference>
<dbReference type="AlphaFoldDB" id="A0A8J3E3N2"/>
<evidence type="ECO:0000256" key="1">
    <source>
        <dbReference type="SAM" id="MobiDB-lite"/>
    </source>
</evidence>
<feature type="compositionally biased region" description="Pro residues" evidence="1">
    <location>
        <begin position="271"/>
        <end position="280"/>
    </location>
</feature>
<evidence type="ECO:0000259" key="2">
    <source>
        <dbReference type="PROSITE" id="PS50006"/>
    </source>
</evidence>